<protein>
    <submittedName>
        <fullName evidence="3">Membrane-associated enzyme, PAP2 (Acid phosphatase) superfamily</fullName>
    </submittedName>
</protein>
<feature type="transmembrane region" description="Helical" evidence="1">
    <location>
        <begin position="209"/>
        <end position="227"/>
    </location>
</feature>
<evidence type="ECO:0000313" key="4">
    <source>
        <dbReference type="Proteomes" id="UP000190911"/>
    </source>
</evidence>
<feature type="transmembrane region" description="Helical" evidence="1">
    <location>
        <begin position="99"/>
        <end position="119"/>
    </location>
</feature>
<dbReference type="Proteomes" id="UP000190911">
    <property type="component" value="Chromosome I"/>
</dbReference>
<dbReference type="STRING" id="29571.SAMN05878437_2822"/>
<dbReference type="OrthoDB" id="7348799at2"/>
<feature type="transmembrane region" description="Helical" evidence="1">
    <location>
        <begin position="69"/>
        <end position="87"/>
    </location>
</feature>
<organism evidence="3 4">
    <name type="scientific">Vreelandella subglaciescola</name>
    <dbReference type="NCBI Taxonomy" id="29571"/>
    <lineage>
        <taxon>Bacteria</taxon>
        <taxon>Pseudomonadati</taxon>
        <taxon>Pseudomonadota</taxon>
        <taxon>Gammaproteobacteria</taxon>
        <taxon>Oceanospirillales</taxon>
        <taxon>Halomonadaceae</taxon>
        <taxon>Vreelandella</taxon>
    </lineage>
</organism>
<reference evidence="3 4" key="1">
    <citation type="submission" date="2016-11" db="EMBL/GenBank/DDBJ databases">
        <authorList>
            <person name="Jaros S."/>
            <person name="Januszkiewicz K."/>
            <person name="Wedrychowicz H."/>
        </authorList>
    </citation>
    <scope>NUCLEOTIDE SEQUENCE [LARGE SCALE GENOMIC DNA]</scope>
    <source>
        <strain evidence="3 4">ACAM 12</strain>
    </source>
</reference>
<dbReference type="SUPFAM" id="SSF48317">
    <property type="entry name" value="Acid phosphatase/Vanadium-dependent haloperoxidase"/>
    <property type="match status" value="1"/>
</dbReference>
<dbReference type="InterPro" id="IPR000326">
    <property type="entry name" value="PAP2/HPO"/>
</dbReference>
<keyword evidence="1" id="KW-1133">Transmembrane helix</keyword>
<keyword evidence="4" id="KW-1185">Reference proteome</keyword>
<evidence type="ECO:0000256" key="1">
    <source>
        <dbReference type="SAM" id="Phobius"/>
    </source>
</evidence>
<feature type="transmembrane region" description="Helical" evidence="1">
    <location>
        <begin position="153"/>
        <end position="171"/>
    </location>
</feature>
<keyword evidence="1" id="KW-0812">Transmembrane</keyword>
<sequence length="252" mass="28255">MAVHYHLTAKKLFLLLLIIWTGFIALIASIYHYNIDFLLADQLFSLEGENWTLKHHLLTETVLHDGGRLLSETMGVIAISGFILCLLHPRLRHWRCATGYLVLSVLLSTVSVSVIKHSISMDCPWDLARYGGDLPFIGLFEARPAGLPDTACFPAGHASAGYAWIALYFFFQAIWPRGRWPGLATGLLMGFAFGFAQQLRGAHFLSHDLWTLMICWTISLLLAQLLLRHSTTTLRLLKAPDVKSTALPRLFP</sequence>
<dbReference type="InParanoid" id="A0A1M7IKI1"/>
<dbReference type="Pfam" id="PF01569">
    <property type="entry name" value="PAP2"/>
    <property type="match status" value="1"/>
</dbReference>
<feature type="transmembrane region" description="Helical" evidence="1">
    <location>
        <begin position="178"/>
        <end position="197"/>
    </location>
</feature>
<proteinExistence type="predicted"/>
<dbReference type="InterPro" id="IPR036938">
    <property type="entry name" value="PAP2/HPO_sf"/>
</dbReference>
<evidence type="ECO:0000259" key="2">
    <source>
        <dbReference type="Pfam" id="PF01569"/>
    </source>
</evidence>
<keyword evidence="1" id="KW-0472">Membrane</keyword>
<dbReference type="AlphaFoldDB" id="A0A1M7IKI1"/>
<gene>
    <name evidence="3" type="ORF">SAMN05878437_2822</name>
</gene>
<name>A0A1M7IKI1_9GAMM</name>
<dbReference type="EMBL" id="LT670847">
    <property type="protein sequence ID" value="SHM41103.1"/>
    <property type="molecule type" value="Genomic_DNA"/>
</dbReference>
<feature type="domain" description="Phosphatidic acid phosphatase type 2/haloperoxidase" evidence="2">
    <location>
        <begin position="99"/>
        <end position="226"/>
    </location>
</feature>
<accession>A0A1M7IKI1</accession>
<feature type="transmembrane region" description="Helical" evidence="1">
    <location>
        <begin position="12"/>
        <end position="33"/>
    </location>
</feature>
<dbReference type="CDD" id="cd03396">
    <property type="entry name" value="PAP2_like_6"/>
    <property type="match status" value="1"/>
</dbReference>
<evidence type="ECO:0000313" key="3">
    <source>
        <dbReference type="EMBL" id="SHM41103.1"/>
    </source>
</evidence>